<comment type="caution">
    <text evidence="4">The sequence shown here is derived from an EMBL/GenBank/DDBJ whole genome shotgun (WGS) entry which is preliminary data.</text>
</comment>
<evidence type="ECO:0000313" key="5">
    <source>
        <dbReference type="Proteomes" id="UP001596098"/>
    </source>
</evidence>
<evidence type="ECO:0000259" key="3">
    <source>
        <dbReference type="PROSITE" id="PS50977"/>
    </source>
</evidence>
<evidence type="ECO:0000256" key="2">
    <source>
        <dbReference type="PROSITE-ProRule" id="PRU00335"/>
    </source>
</evidence>
<dbReference type="Gene3D" id="1.10.357.10">
    <property type="entry name" value="Tetracycline Repressor, domain 2"/>
    <property type="match status" value="1"/>
</dbReference>
<feature type="DNA-binding region" description="H-T-H motif" evidence="2">
    <location>
        <begin position="34"/>
        <end position="53"/>
    </location>
</feature>
<dbReference type="EMBL" id="JBHSQI010000005">
    <property type="protein sequence ID" value="MFC6153936.1"/>
    <property type="molecule type" value="Genomic_DNA"/>
</dbReference>
<keyword evidence="5" id="KW-1185">Reference proteome</keyword>
<feature type="domain" description="HTH tetR-type" evidence="3">
    <location>
        <begin position="11"/>
        <end position="71"/>
    </location>
</feature>
<dbReference type="RefSeq" id="WP_128221840.1">
    <property type="nucleotide sequence ID" value="NZ_CP034929.1"/>
</dbReference>
<keyword evidence="1 2" id="KW-0238">DNA-binding</keyword>
<dbReference type="Proteomes" id="UP001596098">
    <property type="component" value="Unassembled WGS sequence"/>
</dbReference>
<name>A0ABW1QWV7_9ACTN</name>
<dbReference type="Pfam" id="PF00440">
    <property type="entry name" value="TetR_N"/>
    <property type="match status" value="1"/>
</dbReference>
<dbReference type="PROSITE" id="PS50977">
    <property type="entry name" value="HTH_TETR_2"/>
    <property type="match status" value="1"/>
</dbReference>
<evidence type="ECO:0000256" key="1">
    <source>
        <dbReference type="ARBA" id="ARBA00023125"/>
    </source>
</evidence>
<organism evidence="4 5">
    <name type="scientific">Nocardioides yefusunii</name>
    <dbReference type="NCBI Taxonomy" id="2500546"/>
    <lineage>
        <taxon>Bacteria</taxon>
        <taxon>Bacillati</taxon>
        <taxon>Actinomycetota</taxon>
        <taxon>Actinomycetes</taxon>
        <taxon>Propionibacteriales</taxon>
        <taxon>Nocardioidaceae</taxon>
        <taxon>Nocardioides</taxon>
    </lineage>
</organism>
<protein>
    <submittedName>
        <fullName evidence="4">TetR/AcrR family transcriptional regulator</fullName>
    </submittedName>
</protein>
<evidence type="ECO:0000313" key="4">
    <source>
        <dbReference type="EMBL" id="MFC6153936.1"/>
    </source>
</evidence>
<sequence length="214" mass="23126">MAAGLRERKKRRTVNAIEQAGVRLALEKGFKDVTVQEICDEADISRSTFFNYMPSREAAIFGRPLKMAPREEAWAVLEEVAPFSLLGAIMQISVLSIGGAEINQEVAAGRNRLRDEQPECLPLLLSPMTSYSLELVAIVAEWLAVDPSRSLLPGVGPVREATHIVNVAVGALNALLAEMREGDDDMLTFETLSGLVGEIRDVASALVAPALVNA</sequence>
<dbReference type="InterPro" id="IPR001647">
    <property type="entry name" value="HTH_TetR"/>
</dbReference>
<dbReference type="SUPFAM" id="SSF46689">
    <property type="entry name" value="Homeodomain-like"/>
    <property type="match status" value="1"/>
</dbReference>
<reference evidence="5" key="1">
    <citation type="journal article" date="2019" name="Int. J. Syst. Evol. Microbiol.">
        <title>The Global Catalogue of Microorganisms (GCM) 10K type strain sequencing project: providing services to taxonomists for standard genome sequencing and annotation.</title>
        <authorList>
            <consortium name="The Broad Institute Genomics Platform"/>
            <consortium name="The Broad Institute Genome Sequencing Center for Infectious Disease"/>
            <person name="Wu L."/>
            <person name="Ma J."/>
        </authorList>
    </citation>
    <scope>NUCLEOTIDE SEQUENCE [LARGE SCALE GENOMIC DNA]</scope>
    <source>
        <strain evidence="5">DFY28</strain>
    </source>
</reference>
<gene>
    <name evidence="4" type="ORF">ACFPWU_09735</name>
</gene>
<accession>A0ABW1QWV7</accession>
<dbReference type="InterPro" id="IPR009057">
    <property type="entry name" value="Homeodomain-like_sf"/>
</dbReference>
<proteinExistence type="predicted"/>